<evidence type="ECO:0008006" key="4">
    <source>
        <dbReference type="Google" id="ProtNLM"/>
    </source>
</evidence>
<name>A0ABX7P479_9BACT</name>
<gene>
    <name evidence="2" type="ORF">JY651_10290</name>
</gene>
<dbReference type="EMBL" id="CP071090">
    <property type="protein sequence ID" value="QSQ25283.1"/>
    <property type="molecule type" value="Genomic_DNA"/>
</dbReference>
<dbReference type="RefSeq" id="WP_206726839.1">
    <property type="nucleotide sequence ID" value="NZ_CP071090.1"/>
</dbReference>
<protein>
    <recommendedName>
        <fullName evidence="4">Lipoprotein</fullName>
    </recommendedName>
</protein>
<evidence type="ECO:0000313" key="3">
    <source>
        <dbReference type="Proteomes" id="UP000662747"/>
    </source>
</evidence>
<accession>A0ABX7P479</accession>
<keyword evidence="1" id="KW-0732">Signal</keyword>
<evidence type="ECO:0000313" key="2">
    <source>
        <dbReference type="EMBL" id="QSQ25283.1"/>
    </source>
</evidence>
<evidence type="ECO:0000256" key="1">
    <source>
        <dbReference type="SAM" id="SignalP"/>
    </source>
</evidence>
<reference evidence="2 3" key="1">
    <citation type="submission" date="2021-02" db="EMBL/GenBank/DDBJ databases">
        <title>De Novo genome assembly of isolated myxobacteria.</title>
        <authorList>
            <person name="Stevens D.C."/>
        </authorList>
    </citation>
    <scope>NUCLEOTIDE SEQUENCE [LARGE SCALE GENOMIC DNA]</scope>
    <source>
        <strain evidence="3">SCPEA02</strain>
    </source>
</reference>
<keyword evidence="3" id="KW-1185">Reference proteome</keyword>
<organism evidence="2 3">
    <name type="scientific">Pyxidicoccus parkwayensis</name>
    <dbReference type="NCBI Taxonomy" id="2813578"/>
    <lineage>
        <taxon>Bacteria</taxon>
        <taxon>Pseudomonadati</taxon>
        <taxon>Myxococcota</taxon>
        <taxon>Myxococcia</taxon>
        <taxon>Myxococcales</taxon>
        <taxon>Cystobacterineae</taxon>
        <taxon>Myxococcaceae</taxon>
        <taxon>Pyxidicoccus</taxon>
    </lineage>
</organism>
<proteinExistence type="predicted"/>
<feature type="signal peptide" evidence="1">
    <location>
        <begin position="1"/>
        <end position="29"/>
    </location>
</feature>
<feature type="chain" id="PRO_5046248142" description="Lipoprotein" evidence="1">
    <location>
        <begin position="30"/>
        <end position="246"/>
    </location>
</feature>
<dbReference type="Proteomes" id="UP000662747">
    <property type="component" value="Chromosome"/>
</dbReference>
<sequence length="246" mass="27321">MQSLAGMNPHLLTGALAVALLALPARTSAQESFARRGEIPDAHLRGVTHVVCATFPQDATPELPLYERRNIGFQPASAVPRAQTAPLSRWVDPGGWQEDCYPAFEHERAHEHGVTVQYAHVILDIRSGRKAWLRDGGADDAKAVWITIESLRPLEAFEDKGIELFKLRREGQPALVFRAEPRDEARPVDVSLHDEQLILGRRAGDFAEVLVFDEAGGQYQHRGWVRLVDSTGLLLLWPANYPSHGC</sequence>